<dbReference type="PANTHER" id="PTHR43712:SF1">
    <property type="entry name" value="HYPOTHETICAL O-METHYLTRANSFERASE (EUROFUNG)-RELATED"/>
    <property type="match status" value="1"/>
</dbReference>
<dbReference type="PROSITE" id="PS51683">
    <property type="entry name" value="SAM_OMT_II"/>
    <property type="match status" value="1"/>
</dbReference>
<dbReference type="SUPFAM" id="SSF53335">
    <property type="entry name" value="S-adenosyl-L-methionine-dependent methyltransferases"/>
    <property type="match status" value="1"/>
</dbReference>
<dbReference type="Gene3D" id="1.10.10.10">
    <property type="entry name" value="Winged helix-like DNA-binding domain superfamily/Winged helix DNA-binding domain"/>
    <property type="match status" value="1"/>
</dbReference>
<keyword evidence="3" id="KW-0949">S-adenosyl-L-methionine</keyword>
<evidence type="ECO:0000256" key="4">
    <source>
        <dbReference type="PIRSR" id="PIRSR005739-1"/>
    </source>
</evidence>
<dbReference type="InterPro" id="IPR012967">
    <property type="entry name" value="COMT_dimerisation"/>
</dbReference>
<dbReference type="InterPro" id="IPR036390">
    <property type="entry name" value="WH_DNA-bd_sf"/>
</dbReference>
<protein>
    <submittedName>
        <fullName evidence="7">Uncharacterized protein</fullName>
    </submittedName>
</protein>
<feature type="domain" description="O-methyltransferase dimerisation" evidence="6">
    <location>
        <begin position="66"/>
        <end position="132"/>
    </location>
</feature>
<dbReference type="InterPro" id="IPR016461">
    <property type="entry name" value="COMT-like"/>
</dbReference>
<dbReference type="OrthoDB" id="1535081at2759"/>
<evidence type="ECO:0000256" key="1">
    <source>
        <dbReference type="ARBA" id="ARBA00022603"/>
    </source>
</evidence>
<dbReference type="PANTHER" id="PTHR43712">
    <property type="entry name" value="PUTATIVE (AFU_ORTHOLOGUE AFUA_4G14580)-RELATED"/>
    <property type="match status" value="1"/>
</dbReference>
<evidence type="ECO:0000256" key="2">
    <source>
        <dbReference type="ARBA" id="ARBA00022679"/>
    </source>
</evidence>
<evidence type="ECO:0000259" key="5">
    <source>
        <dbReference type="Pfam" id="PF00891"/>
    </source>
</evidence>
<comment type="caution">
    <text evidence="7">The sequence shown here is derived from an EMBL/GenBank/DDBJ whole genome shotgun (WGS) entry which is preliminary data.</text>
</comment>
<dbReference type="SUPFAM" id="SSF46785">
    <property type="entry name" value="Winged helix' DNA-binding domain"/>
    <property type="match status" value="1"/>
</dbReference>
<dbReference type="GO" id="GO:0008171">
    <property type="term" value="F:O-methyltransferase activity"/>
    <property type="evidence" value="ECO:0007669"/>
    <property type="project" value="InterPro"/>
</dbReference>
<gene>
    <name evidence="7" type="ORF">UA08_01180</name>
</gene>
<dbReference type="InterPro" id="IPR029063">
    <property type="entry name" value="SAM-dependent_MTases_sf"/>
</dbReference>
<dbReference type="InterPro" id="IPR001077">
    <property type="entry name" value="COMT_C"/>
</dbReference>
<dbReference type="PIRSF" id="PIRSF005739">
    <property type="entry name" value="O-mtase"/>
    <property type="match status" value="1"/>
</dbReference>
<accession>A0A1Q5QBU6</accession>
<dbReference type="GO" id="GO:0032259">
    <property type="term" value="P:methylation"/>
    <property type="evidence" value="ECO:0007669"/>
    <property type="project" value="UniProtKB-KW"/>
</dbReference>
<dbReference type="Pfam" id="PF00891">
    <property type="entry name" value="Methyltransf_2"/>
    <property type="match status" value="1"/>
</dbReference>
<evidence type="ECO:0000256" key="3">
    <source>
        <dbReference type="ARBA" id="ARBA00022691"/>
    </source>
</evidence>
<keyword evidence="2" id="KW-0808">Transferase</keyword>
<proteinExistence type="predicted"/>
<name>A0A1Q5QBU6_TALAT</name>
<dbReference type="InterPro" id="IPR036388">
    <property type="entry name" value="WH-like_DNA-bd_sf"/>
</dbReference>
<keyword evidence="1" id="KW-0489">Methyltransferase</keyword>
<dbReference type="RefSeq" id="XP_020123548.1">
    <property type="nucleotide sequence ID" value="XM_020261336.1"/>
</dbReference>
<dbReference type="Gene3D" id="3.40.50.150">
    <property type="entry name" value="Vaccinia Virus protein VP39"/>
    <property type="match status" value="1"/>
</dbReference>
<dbReference type="AlphaFoldDB" id="A0A1Q5QBU6"/>
<keyword evidence="8" id="KW-1185">Reference proteome</keyword>
<evidence type="ECO:0000259" key="6">
    <source>
        <dbReference type="Pfam" id="PF08100"/>
    </source>
</evidence>
<sequence>MASAQSATISSLIRELSAIEQKSNGSVFENEDLRANAAHLTRKLAAMLDRPQEVVLINASLPAQVAAVRIAVDLHLFEFLGDGLEAKAVSDLASKTGADADFLVRILRLLSAMGWVDQTDDVSFKPTPITDVLKNSEPIKAGIKHMYHALPIYGKLPEYFAKSNYKSPVDVQDGPFQYAYGVNETAFEYWAKSPTDSKVFNTFMTGVRGSRPHWVHWFPVQERFIDGSSGKEEDVLLVDVGGGKGHDLNKFIETFPDAKGRYVLEDLPVVIDDTYDRNLRIEALKHDFFQEQPIQGARMYFMHHVLHDWPDEDVVRILSQIAKAMKPGYSRLLLGENVLQDVDCHIYPALLDWGMMVLHCGMTRTVGRWRALCEKSGLKLVKYWPPPGDGDGILEVELE</sequence>
<evidence type="ECO:0000313" key="8">
    <source>
        <dbReference type="Proteomes" id="UP000214365"/>
    </source>
</evidence>
<organism evidence="7 8">
    <name type="scientific">Talaromyces atroroseus</name>
    <dbReference type="NCBI Taxonomy" id="1441469"/>
    <lineage>
        <taxon>Eukaryota</taxon>
        <taxon>Fungi</taxon>
        <taxon>Dikarya</taxon>
        <taxon>Ascomycota</taxon>
        <taxon>Pezizomycotina</taxon>
        <taxon>Eurotiomycetes</taxon>
        <taxon>Eurotiomycetidae</taxon>
        <taxon>Eurotiales</taxon>
        <taxon>Trichocomaceae</taxon>
        <taxon>Talaromyces</taxon>
        <taxon>Talaromyces sect. Trachyspermi</taxon>
    </lineage>
</organism>
<dbReference type="EMBL" id="LFMY01000002">
    <property type="protein sequence ID" value="OKL63427.1"/>
    <property type="molecule type" value="Genomic_DNA"/>
</dbReference>
<feature type="active site" description="Proton acceptor" evidence="4">
    <location>
        <position position="307"/>
    </location>
</feature>
<evidence type="ECO:0000313" key="7">
    <source>
        <dbReference type="EMBL" id="OKL63427.1"/>
    </source>
</evidence>
<feature type="domain" description="O-methyltransferase C-terminal" evidence="5">
    <location>
        <begin position="174"/>
        <end position="378"/>
    </location>
</feature>
<dbReference type="Proteomes" id="UP000214365">
    <property type="component" value="Unassembled WGS sequence"/>
</dbReference>
<dbReference type="GO" id="GO:0046983">
    <property type="term" value="F:protein dimerization activity"/>
    <property type="evidence" value="ECO:0007669"/>
    <property type="project" value="InterPro"/>
</dbReference>
<dbReference type="Pfam" id="PF08100">
    <property type="entry name" value="Dimerisation"/>
    <property type="match status" value="1"/>
</dbReference>
<reference evidence="7 8" key="1">
    <citation type="submission" date="2015-06" db="EMBL/GenBank/DDBJ databases">
        <title>Talaromyces atroroseus IBT 11181 draft genome.</title>
        <authorList>
            <person name="Rasmussen K.B."/>
            <person name="Rasmussen S."/>
            <person name="Petersen B."/>
            <person name="Sicheritz-Ponten T."/>
            <person name="Mortensen U.H."/>
            <person name="Thrane U."/>
        </authorList>
    </citation>
    <scope>NUCLEOTIDE SEQUENCE [LARGE SCALE GENOMIC DNA]</scope>
    <source>
        <strain evidence="7 8">IBT 11181</strain>
    </source>
</reference>
<dbReference type="GeneID" id="31000935"/>